<evidence type="ECO:0000256" key="7">
    <source>
        <dbReference type="ARBA" id="ARBA00023047"/>
    </source>
</evidence>
<sequence length="268" mass="29674">MTISVLSGMKGVWSDILRGAALSEVWVAFANDEIQNRYRRSAVGLLWIAISYLLWVFGLALFFGGFSDLEGRAFTAYVAFGFAIFSFLLSNIVDGCSVFVVNSGWVRSASLPYSIYVFKSVARSLFPFAIQIACAFITMPFFGWRLDLSALMALPALVIAVVTAVPLQYLLGLICARLRDIGHFVQAISRLLLFSSPILWVYDEALGLRRLVATINPMTSFIEIFRNPLLGKATPLEHYAIAVSSCAAVWALCLLVGSSMRRKLPFWV</sequence>
<evidence type="ECO:0000256" key="5">
    <source>
        <dbReference type="ARBA" id="ARBA00022692"/>
    </source>
</evidence>
<evidence type="ECO:0000256" key="1">
    <source>
        <dbReference type="ARBA" id="ARBA00004651"/>
    </source>
</evidence>
<accession>A0A9X2L8P9</accession>
<feature type="domain" description="ABC-2 type transporter transmembrane" evidence="10">
    <location>
        <begin position="28"/>
        <end position="227"/>
    </location>
</feature>
<keyword evidence="8 9" id="KW-0472">Membrane</keyword>
<feature type="transmembrane region" description="Helical" evidence="9">
    <location>
        <begin position="183"/>
        <end position="202"/>
    </location>
</feature>
<evidence type="ECO:0000256" key="4">
    <source>
        <dbReference type="ARBA" id="ARBA00022475"/>
    </source>
</evidence>
<feature type="transmembrane region" description="Helical" evidence="9">
    <location>
        <begin position="44"/>
        <end position="64"/>
    </location>
</feature>
<dbReference type="InterPro" id="IPR013525">
    <property type="entry name" value="ABC2_TM"/>
</dbReference>
<evidence type="ECO:0000313" key="12">
    <source>
        <dbReference type="Proteomes" id="UP001142610"/>
    </source>
</evidence>
<keyword evidence="7" id="KW-0625">Polysaccharide transport</keyword>
<dbReference type="PANTHER" id="PTHR30413:SF10">
    <property type="entry name" value="CAPSULE POLYSACCHARIDE EXPORT INNER-MEMBRANE PROTEIN CTRC"/>
    <property type="match status" value="1"/>
</dbReference>
<evidence type="ECO:0000313" key="11">
    <source>
        <dbReference type="EMBL" id="MCQ8185150.1"/>
    </source>
</evidence>
<dbReference type="Pfam" id="PF01061">
    <property type="entry name" value="ABC2_membrane"/>
    <property type="match status" value="1"/>
</dbReference>
<dbReference type="EMBL" id="JANIBC010000004">
    <property type="protein sequence ID" value="MCQ8185150.1"/>
    <property type="molecule type" value="Genomic_DNA"/>
</dbReference>
<keyword evidence="5 9" id="KW-0812">Transmembrane</keyword>
<keyword evidence="4" id="KW-1003">Cell membrane</keyword>
<feature type="transmembrane region" description="Helical" evidence="9">
    <location>
        <begin position="76"/>
        <end position="101"/>
    </location>
</feature>
<feature type="transmembrane region" description="Helical" evidence="9">
    <location>
        <begin position="121"/>
        <end position="142"/>
    </location>
</feature>
<evidence type="ECO:0000256" key="6">
    <source>
        <dbReference type="ARBA" id="ARBA00022989"/>
    </source>
</evidence>
<dbReference type="GO" id="GO:0015774">
    <property type="term" value="P:polysaccharide transport"/>
    <property type="evidence" value="ECO:0007669"/>
    <property type="project" value="UniProtKB-KW"/>
</dbReference>
<comment type="subcellular location">
    <subcellularLocation>
        <location evidence="1">Cell membrane</location>
        <topology evidence="1">Multi-pass membrane protein</topology>
    </subcellularLocation>
</comment>
<evidence type="ECO:0000256" key="9">
    <source>
        <dbReference type="SAM" id="Phobius"/>
    </source>
</evidence>
<keyword evidence="3" id="KW-0813">Transport</keyword>
<feature type="transmembrane region" description="Helical" evidence="9">
    <location>
        <begin position="238"/>
        <end position="257"/>
    </location>
</feature>
<keyword evidence="7" id="KW-0762">Sugar transport</keyword>
<dbReference type="PANTHER" id="PTHR30413">
    <property type="entry name" value="INNER MEMBRANE TRANSPORT PERMEASE"/>
    <property type="match status" value="1"/>
</dbReference>
<name>A0A9X2L8P9_9PROT</name>
<dbReference type="Proteomes" id="UP001142610">
    <property type="component" value="Unassembled WGS sequence"/>
</dbReference>
<keyword evidence="6 9" id="KW-1133">Transmembrane helix</keyword>
<comment type="caution">
    <text evidence="11">The sequence shown here is derived from an EMBL/GenBank/DDBJ whole genome shotgun (WGS) entry which is preliminary data.</text>
</comment>
<evidence type="ECO:0000259" key="10">
    <source>
        <dbReference type="Pfam" id="PF01061"/>
    </source>
</evidence>
<keyword evidence="12" id="KW-1185">Reference proteome</keyword>
<evidence type="ECO:0000256" key="3">
    <source>
        <dbReference type="ARBA" id="ARBA00022448"/>
    </source>
</evidence>
<dbReference type="RefSeq" id="WP_256619019.1">
    <property type="nucleotide sequence ID" value="NZ_JANIBC010000004.1"/>
</dbReference>
<gene>
    <name evidence="11" type="ORF">NOG11_07065</name>
</gene>
<dbReference type="GO" id="GO:0005886">
    <property type="term" value="C:plasma membrane"/>
    <property type="evidence" value="ECO:0007669"/>
    <property type="project" value="UniProtKB-SubCell"/>
</dbReference>
<proteinExistence type="inferred from homology"/>
<feature type="transmembrane region" description="Helical" evidence="9">
    <location>
        <begin position="148"/>
        <end position="171"/>
    </location>
</feature>
<dbReference type="GO" id="GO:0015920">
    <property type="term" value="P:lipopolysaccharide transport"/>
    <property type="evidence" value="ECO:0007669"/>
    <property type="project" value="TreeGrafter"/>
</dbReference>
<comment type="similarity">
    <text evidence="2">Belongs to the ABC-2 integral membrane protein family.</text>
</comment>
<evidence type="ECO:0000256" key="8">
    <source>
        <dbReference type="ARBA" id="ARBA00023136"/>
    </source>
</evidence>
<reference evidence="11" key="1">
    <citation type="submission" date="2022-07" db="EMBL/GenBank/DDBJ databases">
        <title>Parvularcula maris sp. nov., an algicidal bacterium isolated from seawater.</title>
        <authorList>
            <person name="Li F."/>
        </authorList>
    </citation>
    <scope>NUCLEOTIDE SEQUENCE</scope>
    <source>
        <strain evidence="11">BGMRC 0090</strain>
    </source>
</reference>
<dbReference type="GO" id="GO:0140359">
    <property type="term" value="F:ABC-type transporter activity"/>
    <property type="evidence" value="ECO:0007669"/>
    <property type="project" value="InterPro"/>
</dbReference>
<evidence type="ECO:0000256" key="2">
    <source>
        <dbReference type="ARBA" id="ARBA00007783"/>
    </source>
</evidence>
<organism evidence="11 12">
    <name type="scientific">Parvularcula maris</name>
    <dbReference type="NCBI Taxonomy" id="2965077"/>
    <lineage>
        <taxon>Bacteria</taxon>
        <taxon>Pseudomonadati</taxon>
        <taxon>Pseudomonadota</taxon>
        <taxon>Alphaproteobacteria</taxon>
        <taxon>Parvularculales</taxon>
        <taxon>Parvularculaceae</taxon>
        <taxon>Parvularcula</taxon>
    </lineage>
</organism>
<protein>
    <submittedName>
        <fullName evidence="11">ABC transporter permease</fullName>
    </submittedName>
</protein>
<dbReference type="AlphaFoldDB" id="A0A9X2L8P9"/>